<accession>A0ABV5W429</accession>
<dbReference type="EMBL" id="JBHMAG010000018">
    <property type="protein sequence ID" value="MFB9755328.1"/>
    <property type="molecule type" value="Genomic_DNA"/>
</dbReference>
<keyword evidence="7" id="KW-1185">Reference proteome</keyword>
<evidence type="ECO:0000256" key="4">
    <source>
        <dbReference type="ARBA" id="ARBA00023235"/>
    </source>
</evidence>
<evidence type="ECO:0000256" key="3">
    <source>
        <dbReference type="ARBA" id="ARBA00023211"/>
    </source>
</evidence>
<dbReference type="Proteomes" id="UP001589619">
    <property type="component" value="Unassembled WGS sequence"/>
</dbReference>
<evidence type="ECO:0000256" key="5">
    <source>
        <dbReference type="ARBA" id="ARBA00023277"/>
    </source>
</evidence>
<gene>
    <name evidence="6" type="ORF">ACFFNY_27450</name>
</gene>
<comment type="caution">
    <text evidence="6">The sequence shown here is derived from an EMBL/GenBank/DDBJ whole genome shotgun (WGS) entry which is preliminary data.</text>
</comment>
<evidence type="ECO:0000256" key="2">
    <source>
        <dbReference type="ARBA" id="ARBA00022935"/>
    </source>
</evidence>
<dbReference type="InterPro" id="IPR003762">
    <property type="entry name" value="Lara_isomerase"/>
</dbReference>
<keyword evidence="3" id="KW-0464">Manganese</keyword>
<dbReference type="GO" id="GO:0016853">
    <property type="term" value="F:isomerase activity"/>
    <property type="evidence" value="ECO:0007669"/>
    <property type="project" value="UniProtKB-KW"/>
</dbReference>
<protein>
    <submittedName>
        <fullName evidence="6">L-fucose/L-arabinose isomerase family protein</fullName>
    </submittedName>
</protein>
<dbReference type="CDD" id="cd00578">
    <property type="entry name" value="L-fuc_L-ara-isomerases"/>
    <property type="match status" value="1"/>
</dbReference>
<dbReference type="SUPFAM" id="SSF50443">
    <property type="entry name" value="FucI/AraA C-terminal domain-like"/>
    <property type="match status" value="1"/>
</dbReference>
<dbReference type="PANTHER" id="PTHR38464">
    <property type="entry name" value="L-ARABINOSE ISOMERASE"/>
    <property type="match status" value="1"/>
</dbReference>
<organism evidence="6 7">
    <name type="scientific">Paenibacillus hodogayensis</name>
    <dbReference type="NCBI Taxonomy" id="279208"/>
    <lineage>
        <taxon>Bacteria</taxon>
        <taxon>Bacillati</taxon>
        <taxon>Bacillota</taxon>
        <taxon>Bacilli</taxon>
        <taxon>Bacillales</taxon>
        <taxon>Paenibacillaceae</taxon>
        <taxon>Paenibacillus</taxon>
    </lineage>
</organism>
<evidence type="ECO:0000313" key="6">
    <source>
        <dbReference type="EMBL" id="MFB9755328.1"/>
    </source>
</evidence>
<dbReference type="PANTHER" id="PTHR38464:SF1">
    <property type="entry name" value="L-ARABINOSE ISOMERASE"/>
    <property type="match status" value="1"/>
</dbReference>
<keyword evidence="5" id="KW-0119">Carbohydrate metabolism</keyword>
<keyword evidence="2" id="KW-0054">Arabinose catabolism</keyword>
<dbReference type="InterPro" id="IPR009015">
    <property type="entry name" value="Fucose_isomerase_N/cen_sf"/>
</dbReference>
<dbReference type="RefSeq" id="WP_344908127.1">
    <property type="nucleotide sequence ID" value="NZ_BAAAYO010000006.1"/>
</dbReference>
<evidence type="ECO:0000256" key="1">
    <source>
        <dbReference type="ARBA" id="ARBA00022723"/>
    </source>
</evidence>
<keyword evidence="1" id="KW-0479">Metal-binding</keyword>
<evidence type="ECO:0000313" key="7">
    <source>
        <dbReference type="Proteomes" id="UP001589619"/>
    </source>
</evidence>
<proteinExistence type="predicted"/>
<reference evidence="6 7" key="1">
    <citation type="submission" date="2024-09" db="EMBL/GenBank/DDBJ databases">
        <authorList>
            <person name="Sun Q."/>
            <person name="Mori K."/>
        </authorList>
    </citation>
    <scope>NUCLEOTIDE SEQUENCE [LARGE SCALE GENOMIC DNA]</scope>
    <source>
        <strain evidence="6 7">JCM 12520</strain>
    </source>
</reference>
<sequence>MSTLEAIKPVKRPRIGLYSVGLRAYWEQFPGLRERLSEYGRFIEKQMSAWGDVRHYGLVDTEEEGRRAGEWFNGQNVDLVFCHAATYSTSSTVLPVHQRCKAPAVFLNLQPTARIDYDRTTTGEWLAHCGACPVPEFANAFNRAGIPFRVVNGLLGLDYTPEASLTNETTHERPEAERSWREIKQWIAAASVRRTLYGSRFGFLGNTYGGMLDMYSDFTMVQAQTGLQVVVLEMCDLDRLLKDVTEREAKAKLDDIRDMFRISDDSPADKIAREPTDEQLAWSCKVAAAQEKLVREYDLDALAYYYHGAPGGVYEKLQSGFIVGHSLLLARGIPCAGEGDLKTAVGMKICDILGKGGSFSEFVVVDYDDETIVLGHDGPFHIAIAEGKPVLRGMGLYHGKQGAGVSVEATVRKGPVTTLNVTQTGDGRLKLISSEGEATDGPIMRIGNTQTPVRFRLHPDDYMTQWFAEAPTHHSAMSVGHNASLFRKVGELLDMKHVTL</sequence>
<dbReference type="InterPro" id="IPR004216">
    <property type="entry name" value="Fuc/Ara_isomerase_C"/>
</dbReference>
<keyword evidence="4 6" id="KW-0413">Isomerase</keyword>
<name>A0ABV5W429_9BACL</name>
<dbReference type="SUPFAM" id="SSF53743">
    <property type="entry name" value="FucI/AraA N-terminal and middle domains"/>
    <property type="match status" value="1"/>
</dbReference>